<keyword evidence="11" id="KW-0812">Transmembrane</keyword>
<dbReference type="Proteomes" id="UP001162972">
    <property type="component" value="Chromosome 1"/>
</dbReference>
<dbReference type="PANTHER" id="PTHR46913:SF23">
    <property type="entry name" value="E3 UBIQUITIN-PROTEIN LIGASE RHA4A-RELATED"/>
    <property type="match status" value="1"/>
</dbReference>
<dbReference type="CDD" id="cd16461">
    <property type="entry name" value="RING-H2_EL5-like"/>
    <property type="match status" value="1"/>
</dbReference>
<evidence type="ECO:0000256" key="4">
    <source>
        <dbReference type="ARBA" id="ARBA00022679"/>
    </source>
</evidence>
<comment type="caution">
    <text evidence="13">The sequence shown here is derived from an EMBL/GenBank/DDBJ whole genome shotgun (WGS) entry which is preliminary data.</text>
</comment>
<evidence type="ECO:0000256" key="3">
    <source>
        <dbReference type="ARBA" id="ARBA00012483"/>
    </source>
</evidence>
<evidence type="ECO:0000256" key="2">
    <source>
        <dbReference type="ARBA" id="ARBA00004906"/>
    </source>
</evidence>
<dbReference type="EMBL" id="JAPFFJ010000005">
    <property type="protein sequence ID" value="KAJ6426418.1"/>
    <property type="molecule type" value="Genomic_DNA"/>
</dbReference>
<feature type="transmembrane region" description="Helical" evidence="11">
    <location>
        <begin position="20"/>
        <end position="45"/>
    </location>
</feature>
<keyword evidence="8" id="KW-0862">Zinc</keyword>
<dbReference type="InterPro" id="IPR001841">
    <property type="entry name" value="Znf_RING"/>
</dbReference>
<evidence type="ECO:0000256" key="7">
    <source>
        <dbReference type="ARBA" id="ARBA00022786"/>
    </source>
</evidence>
<organism evidence="13 14">
    <name type="scientific">Salix udensis</name>
    <dbReference type="NCBI Taxonomy" id="889485"/>
    <lineage>
        <taxon>Eukaryota</taxon>
        <taxon>Viridiplantae</taxon>
        <taxon>Streptophyta</taxon>
        <taxon>Embryophyta</taxon>
        <taxon>Tracheophyta</taxon>
        <taxon>Spermatophyta</taxon>
        <taxon>Magnoliopsida</taxon>
        <taxon>eudicotyledons</taxon>
        <taxon>Gunneridae</taxon>
        <taxon>Pentapetalae</taxon>
        <taxon>rosids</taxon>
        <taxon>fabids</taxon>
        <taxon>Malpighiales</taxon>
        <taxon>Salicaceae</taxon>
        <taxon>Saliceae</taxon>
        <taxon>Salix</taxon>
    </lineage>
</organism>
<dbReference type="PANTHER" id="PTHR46913">
    <property type="entry name" value="RING-H2 FINGER PROTEIN ATL16"/>
    <property type="match status" value="1"/>
</dbReference>
<keyword evidence="11" id="KW-1133">Transmembrane helix</keyword>
<dbReference type="AlphaFoldDB" id="A0AAD6PFA6"/>
<comment type="pathway">
    <text evidence="2">Protein modification; protein ubiquitination.</text>
</comment>
<keyword evidence="7" id="KW-0833">Ubl conjugation pathway</keyword>
<protein>
    <recommendedName>
        <fullName evidence="3">RING-type E3 ubiquitin transferase</fullName>
        <ecNumber evidence="3">2.3.2.27</ecNumber>
    </recommendedName>
</protein>
<feature type="domain" description="RING-type" evidence="12">
    <location>
        <begin position="104"/>
        <end position="146"/>
    </location>
</feature>
<dbReference type="SUPFAM" id="SSF57850">
    <property type="entry name" value="RING/U-box"/>
    <property type="match status" value="1"/>
</dbReference>
<evidence type="ECO:0000256" key="10">
    <source>
        <dbReference type="SAM" id="MobiDB-lite"/>
    </source>
</evidence>
<accession>A0AAD6PFA6</accession>
<evidence type="ECO:0000256" key="1">
    <source>
        <dbReference type="ARBA" id="ARBA00000900"/>
    </source>
</evidence>
<dbReference type="Pfam" id="PF13639">
    <property type="entry name" value="zf-RING_2"/>
    <property type="match status" value="1"/>
</dbReference>
<evidence type="ECO:0000313" key="14">
    <source>
        <dbReference type="Proteomes" id="UP001162972"/>
    </source>
</evidence>
<dbReference type="InterPro" id="IPR044600">
    <property type="entry name" value="ATL1/ATL16-like"/>
</dbReference>
<sequence>MGHPQAPAPPHLYPQQLQLRLYQAFIFSIPILFSIILFLLFYLFYLKRRASSISSPPHIIPRSSDQATPYHVSYICQIGLKEEFKDKLPIVLFDEELMTKDSQCCVCLGEFEIKEEVLQIPSCKHVFHIDCIHHWLHANSTCPLCRCCVIFPTTKFCTNPLQSSGSIILPHSGANSHHPQNITSEPQQQEDGGAGSTEQVVIPVEGSTSATAQLRNSSSLPELSIFHGEWKGLCKWRNCSSYSNTKSMKRNFASLGS</sequence>
<keyword evidence="11" id="KW-0472">Membrane</keyword>
<evidence type="ECO:0000259" key="12">
    <source>
        <dbReference type="PROSITE" id="PS50089"/>
    </source>
</evidence>
<dbReference type="PROSITE" id="PS50089">
    <property type="entry name" value="ZF_RING_2"/>
    <property type="match status" value="1"/>
</dbReference>
<evidence type="ECO:0000256" key="5">
    <source>
        <dbReference type="ARBA" id="ARBA00022723"/>
    </source>
</evidence>
<gene>
    <name evidence="13" type="ORF">OIU84_022098</name>
</gene>
<dbReference type="GO" id="GO:0016567">
    <property type="term" value="P:protein ubiquitination"/>
    <property type="evidence" value="ECO:0007669"/>
    <property type="project" value="InterPro"/>
</dbReference>
<feature type="compositionally biased region" description="Polar residues" evidence="10">
    <location>
        <begin position="174"/>
        <end position="190"/>
    </location>
</feature>
<keyword evidence="5" id="KW-0479">Metal-binding</keyword>
<dbReference type="InterPro" id="IPR013083">
    <property type="entry name" value="Znf_RING/FYVE/PHD"/>
</dbReference>
<feature type="region of interest" description="Disordered" evidence="10">
    <location>
        <begin position="174"/>
        <end position="197"/>
    </location>
</feature>
<name>A0AAD6PFA6_9ROSI</name>
<comment type="catalytic activity">
    <reaction evidence="1">
        <text>S-ubiquitinyl-[E2 ubiquitin-conjugating enzyme]-L-cysteine + [acceptor protein]-L-lysine = [E2 ubiquitin-conjugating enzyme]-L-cysteine + N(6)-ubiquitinyl-[acceptor protein]-L-lysine.</text>
        <dbReference type="EC" id="2.3.2.27"/>
    </reaction>
</comment>
<reference evidence="13 14" key="1">
    <citation type="journal article" date="2023" name="Int. J. Mol. Sci.">
        <title>De Novo Assembly and Annotation of 11 Diverse Shrub Willow (Salix) Genomes Reveals Novel Gene Organization in Sex-Linked Regions.</title>
        <authorList>
            <person name="Hyden B."/>
            <person name="Feng K."/>
            <person name="Yates T.B."/>
            <person name="Jawdy S."/>
            <person name="Cereghino C."/>
            <person name="Smart L.B."/>
            <person name="Muchero W."/>
        </authorList>
    </citation>
    <scope>NUCLEOTIDE SEQUENCE [LARGE SCALE GENOMIC DNA]</scope>
    <source>
        <tissue evidence="13">Shoot tip</tissue>
    </source>
</reference>
<dbReference type="EC" id="2.3.2.27" evidence="3"/>
<evidence type="ECO:0000256" key="11">
    <source>
        <dbReference type="SAM" id="Phobius"/>
    </source>
</evidence>
<evidence type="ECO:0000256" key="6">
    <source>
        <dbReference type="ARBA" id="ARBA00022771"/>
    </source>
</evidence>
<keyword evidence="4" id="KW-0808">Transferase</keyword>
<evidence type="ECO:0000256" key="9">
    <source>
        <dbReference type="PROSITE-ProRule" id="PRU00175"/>
    </source>
</evidence>
<dbReference type="Gene3D" id="3.30.40.10">
    <property type="entry name" value="Zinc/RING finger domain, C3HC4 (zinc finger)"/>
    <property type="match status" value="1"/>
</dbReference>
<evidence type="ECO:0000256" key="8">
    <source>
        <dbReference type="ARBA" id="ARBA00022833"/>
    </source>
</evidence>
<evidence type="ECO:0000313" key="13">
    <source>
        <dbReference type="EMBL" id="KAJ6426418.1"/>
    </source>
</evidence>
<keyword evidence="14" id="KW-1185">Reference proteome</keyword>
<dbReference type="GO" id="GO:0008270">
    <property type="term" value="F:zinc ion binding"/>
    <property type="evidence" value="ECO:0007669"/>
    <property type="project" value="UniProtKB-KW"/>
</dbReference>
<dbReference type="GO" id="GO:0061630">
    <property type="term" value="F:ubiquitin protein ligase activity"/>
    <property type="evidence" value="ECO:0007669"/>
    <property type="project" value="UniProtKB-EC"/>
</dbReference>
<proteinExistence type="predicted"/>
<dbReference type="SMART" id="SM00184">
    <property type="entry name" value="RING"/>
    <property type="match status" value="1"/>
</dbReference>
<keyword evidence="6 9" id="KW-0863">Zinc-finger</keyword>